<sequence>MLNLKRCMWLILLCSLVKLVFSLSIVLG</sequence>
<organism evidence="1 2">
    <name type="scientific">Triticum urartu</name>
    <name type="common">Red wild einkorn</name>
    <name type="synonym">Crithodium urartu</name>
    <dbReference type="NCBI Taxonomy" id="4572"/>
    <lineage>
        <taxon>Eukaryota</taxon>
        <taxon>Viridiplantae</taxon>
        <taxon>Streptophyta</taxon>
        <taxon>Embryophyta</taxon>
        <taxon>Tracheophyta</taxon>
        <taxon>Spermatophyta</taxon>
        <taxon>Magnoliopsida</taxon>
        <taxon>Liliopsida</taxon>
        <taxon>Poales</taxon>
        <taxon>Poaceae</taxon>
        <taxon>BOP clade</taxon>
        <taxon>Pooideae</taxon>
        <taxon>Triticodae</taxon>
        <taxon>Triticeae</taxon>
        <taxon>Triticinae</taxon>
        <taxon>Triticum</taxon>
    </lineage>
</organism>
<reference evidence="1" key="2">
    <citation type="submission" date="2018-03" db="EMBL/GenBank/DDBJ databases">
        <title>The Triticum urartu genome reveals the dynamic nature of wheat genome evolution.</title>
        <authorList>
            <person name="Ling H."/>
            <person name="Ma B."/>
            <person name="Shi X."/>
            <person name="Liu H."/>
            <person name="Dong L."/>
            <person name="Sun H."/>
            <person name="Cao Y."/>
            <person name="Gao Q."/>
            <person name="Zheng S."/>
            <person name="Li Y."/>
            <person name="Yu Y."/>
            <person name="Du H."/>
            <person name="Qi M."/>
            <person name="Li Y."/>
            <person name="Yu H."/>
            <person name="Cui Y."/>
            <person name="Wang N."/>
            <person name="Chen C."/>
            <person name="Wu H."/>
            <person name="Zhao Y."/>
            <person name="Zhang J."/>
            <person name="Li Y."/>
            <person name="Zhou W."/>
            <person name="Zhang B."/>
            <person name="Hu W."/>
            <person name="Eijk M."/>
            <person name="Tang J."/>
            <person name="Witsenboer H."/>
            <person name="Zhao S."/>
            <person name="Li Z."/>
            <person name="Zhang A."/>
            <person name="Wang D."/>
            <person name="Liang C."/>
        </authorList>
    </citation>
    <scope>NUCLEOTIDE SEQUENCE [LARGE SCALE GENOMIC DNA]</scope>
    <source>
        <strain evidence="1">cv. G1812</strain>
    </source>
</reference>
<proteinExistence type="predicted"/>
<evidence type="ECO:0000313" key="1">
    <source>
        <dbReference type="EnsemblPlants" id="TuG1812G0600003475.01.T02.cds287168"/>
    </source>
</evidence>
<name>A0A8R7QV79_TRIUA</name>
<keyword evidence="2" id="KW-1185">Reference proteome</keyword>
<evidence type="ECO:0000313" key="2">
    <source>
        <dbReference type="Proteomes" id="UP000015106"/>
    </source>
</evidence>
<reference evidence="1" key="3">
    <citation type="submission" date="2022-06" db="UniProtKB">
        <authorList>
            <consortium name="EnsemblPlants"/>
        </authorList>
    </citation>
    <scope>IDENTIFICATION</scope>
</reference>
<reference evidence="2" key="1">
    <citation type="journal article" date="2013" name="Nature">
        <title>Draft genome of the wheat A-genome progenitor Triticum urartu.</title>
        <authorList>
            <person name="Ling H.Q."/>
            <person name="Zhao S."/>
            <person name="Liu D."/>
            <person name="Wang J."/>
            <person name="Sun H."/>
            <person name="Zhang C."/>
            <person name="Fan H."/>
            <person name="Li D."/>
            <person name="Dong L."/>
            <person name="Tao Y."/>
            <person name="Gao C."/>
            <person name="Wu H."/>
            <person name="Li Y."/>
            <person name="Cui Y."/>
            <person name="Guo X."/>
            <person name="Zheng S."/>
            <person name="Wang B."/>
            <person name="Yu K."/>
            <person name="Liang Q."/>
            <person name="Yang W."/>
            <person name="Lou X."/>
            <person name="Chen J."/>
            <person name="Feng M."/>
            <person name="Jian J."/>
            <person name="Zhang X."/>
            <person name="Luo G."/>
            <person name="Jiang Y."/>
            <person name="Liu J."/>
            <person name="Wang Z."/>
            <person name="Sha Y."/>
            <person name="Zhang B."/>
            <person name="Wu H."/>
            <person name="Tang D."/>
            <person name="Shen Q."/>
            <person name="Xue P."/>
            <person name="Zou S."/>
            <person name="Wang X."/>
            <person name="Liu X."/>
            <person name="Wang F."/>
            <person name="Yang Y."/>
            <person name="An X."/>
            <person name="Dong Z."/>
            <person name="Zhang K."/>
            <person name="Zhang X."/>
            <person name="Luo M.C."/>
            <person name="Dvorak J."/>
            <person name="Tong Y."/>
            <person name="Wang J."/>
            <person name="Yang H."/>
            <person name="Li Z."/>
            <person name="Wang D."/>
            <person name="Zhang A."/>
            <person name="Wang J."/>
        </authorList>
    </citation>
    <scope>NUCLEOTIDE SEQUENCE</scope>
    <source>
        <strain evidence="2">cv. G1812</strain>
    </source>
</reference>
<accession>A0A8R7QV79</accession>
<dbReference type="Gramene" id="TuG1812G0600003475.01.T02">
    <property type="protein sequence ID" value="TuG1812G0600003475.01.T02.cds287168"/>
    <property type="gene ID" value="TuG1812G0600003475.01"/>
</dbReference>
<dbReference type="AlphaFoldDB" id="A0A8R7QV79"/>
<dbReference type="Proteomes" id="UP000015106">
    <property type="component" value="Chromosome 6"/>
</dbReference>
<dbReference type="EnsemblPlants" id="TuG1812G0600003475.01.T02">
    <property type="protein sequence ID" value="TuG1812G0600003475.01.T02.cds287168"/>
    <property type="gene ID" value="TuG1812G0600003475.01"/>
</dbReference>
<protein>
    <submittedName>
        <fullName evidence="1">Uncharacterized protein</fullName>
    </submittedName>
</protein>